<evidence type="ECO:0000256" key="7">
    <source>
        <dbReference type="ARBA" id="ARBA00023136"/>
    </source>
</evidence>
<evidence type="ECO:0000256" key="3">
    <source>
        <dbReference type="ARBA" id="ARBA00022692"/>
    </source>
</evidence>
<proteinExistence type="predicted"/>
<dbReference type="PANTHER" id="PTHR10978:SF5">
    <property type="entry name" value="SUCCINATE DEHYDROGENASE CYTOCHROME B560 SUBUNIT, MITOCHONDRIAL"/>
    <property type="match status" value="1"/>
</dbReference>
<keyword evidence="10" id="KW-0496">Mitochondrion</keyword>
<geneLocation type="mitochondrion" evidence="10"/>
<evidence type="ECO:0000256" key="8">
    <source>
        <dbReference type="PIRSR" id="PIRSR000178-1"/>
    </source>
</evidence>
<name>A0A679EPL7_9CRYP</name>
<keyword evidence="7 9" id="KW-0472">Membrane</keyword>
<feature type="transmembrane region" description="Helical" evidence="9">
    <location>
        <begin position="20"/>
        <end position="44"/>
    </location>
</feature>
<dbReference type="InterPro" id="IPR014314">
    <property type="entry name" value="Succ_DH_cytb556"/>
</dbReference>
<feature type="binding site" description="axial binding residue" evidence="8">
    <location>
        <position position="84"/>
    </location>
    <ligand>
        <name>heme</name>
        <dbReference type="ChEBI" id="CHEBI:30413"/>
        <note>ligand shared with second transmembrane subunit</note>
    </ligand>
    <ligandPart>
        <name>Fe</name>
        <dbReference type="ChEBI" id="CHEBI:18248"/>
    </ligandPart>
</feature>
<evidence type="ECO:0000256" key="4">
    <source>
        <dbReference type="ARBA" id="ARBA00022723"/>
    </source>
</evidence>
<evidence type="ECO:0000256" key="1">
    <source>
        <dbReference type="ARBA" id="ARBA00004370"/>
    </source>
</evidence>
<dbReference type="EMBL" id="LC515367">
    <property type="protein sequence ID" value="BBQ05336.1"/>
    <property type="molecule type" value="Genomic_DNA"/>
</dbReference>
<evidence type="ECO:0000256" key="5">
    <source>
        <dbReference type="ARBA" id="ARBA00022989"/>
    </source>
</evidence>
<dbReference type="GO" id="GO:0016020">
    <property type="term" value="C:membrane"/>
    <property type="evidence" value="ECO:0007669"/>
    <property type="project" value="UniProtKB-SubCell"/>
</dbReference>
<accession>A0A679EPL7</accession>
<dbReference type="AlphaFoldDB" id="A0A679EPL7"/>
<evidence type="ECO:0000256" key="9">
    <source>
        <dbReference type="SAM" id="Phobius"/>
    </source>
</evidence>
<keyword evidence="5 9" id="KW-1133">Transmembrane helix</keyword>
<dbReference type="NCBIfam" id="TIGR02970">
    <property type="entry name" value="succ_dehyd_cytB"/>
    <property type="match status" value="1"/>
</dbReference>
<dbReference type="InterPro" id="IPR000701">
    <property type="entry name" value="SuccDH_FuR_B_TM-su"/>
</dbReference>
<evidence type="ECO:0000313" key="10">
    <source>
        <dbReference type="EMBL" id="BBQ05336.1"/>
    </source>
</evidence>
<feature type="transmembrane region" description="Helical" evidence="9">
    <location>
        <begin position="64"/>
        <end position="86"/>
    </location>
</feature>
<keyword evidence="2 8" id="KW-0349">Heme</keyword>
<dbReference type="Pfam" id="PF01127">
    <property type="entry name" value="Sdh_cyt"/>
    <property type="match status" value="1"/>
</dbReference>
<keyword evidence="4 8" id="KW-0479">Metal-binding</keyword>
<keyword evidence="6 8" id="KW-0408">Iron</keyword>
<reference evidence="10" key="1">
    <citation type="submission" date="2019-12" db="EMBL/GenBank/DDBJ databases">
        <title>Mitochondrial genomes of Hemiarma marina and Leucocryptos marina revised the evolution of cytochrome c maturation in Cryptista.</title>
        <authorList>
            <person name="Nishimura Y."/>
            <person name="Kume K."/>
            <person name="Sonehara K."/>
            <person name="Tanifuji G."/>
            <person name="Shiratori T."/>
            <person name="Ishida K."/>
            <person name="Hashimoto T."/>
            <person name="Inagaki Y."/>
            <person name="Ohkuma M."/>
        </authorList>
    </citation>
    <scope>NUCLEOTIDE SEQUENCE</scope>
    <source>
        <strain evidence="10">SRT149</strain>
    </source>
</reference>
<protein>
    <submittedName>
        <fullName evidence="10">Succinate dehydrogenase cytochrome b subunit</fullName>
    </submittedName>
</protein>
<dbReference type="InterPro" id="IPR034804">
    <property type="entry name" value="SQR/QFR_C/D"/>
</dbReference>
<comment type="cofactor">
    <cofactor evidence="8">
        <name>heme</name>
        <dbReference type="ChEBI" id="CHEBI:30413"/>
    </cofactor>
    <text evidence="8">The heme is bound between the two transmembrane subunits.</text>
</comment>
<comment type="subcellular location">
    <subcellularLocation>
        <location evidence="1">Membrane</location>
    </subcellularLocation>
</comment>
<evidence type="ECO:0000256" key="6">
    <source>
        <dbReference type="ARBA" id="ARBA00023004"/>
    </source>
</evidence>
<keyword evidence="3 9" id="KW-0812">Transmembrane</keyword>
<dbReference type="GO" id="GO:0009055">
    <property type="term" value="F:electron transfer activity"/>
    <property type="evidence" value="ECO:0007669"/>
    <property type="project" value="InterPro"/>
</dbReference>
<gene>
    <name evidence="10" type="primary">sdh3</name>
</gene>
<dbReference type="Gene3D" id="1.20.1300.10">
    <property type="entry name" value="Fumarate reductase/succinate dehydrogenase, transmembrane subunit"/>
    <property type="match status" value="1"/>
</dbReference>
<dbReference type="GO" id="GO:0006099">
    <property type="term" value="P:tricarboxylic acid cycle"/>
    <property type="evidence" value="ECO:0007669"/>
    <property type="project" value="InterPro"/>
</dbReference>
<feature type="transmembrane region" description="Helical" evidence="9">
    <location>
        <begin position="111"/>
        <end position="130"/>
    </location>
</feature>
<dbReference type="SUPFAM" id="SSF81343">
    <property type="entry name" value="Fumarate reductase respiratory complex transmembrane subunits"/>
    <property type="match status" value="1"/>
</dbReference>
<dbReference type="CDD" id="cd03499">
    <property type="entry name" value="SQR_TypeC_SdhC"/>
    <property type="match status" value="1"/>
</dbReference>
<evidence type="ECO:0000256" key="2">
    <source>
        <dbReference type="ARBA" id="ARBA00022617"/>
    </source>
</evidence>
<sequence length="143" mass="16038">MAKKVLSPHLSIYAPQVSSLFSIFHRMAGASLFLGVVGTMVWPLFRVGFRVHPEISPYIQFVEFYGPTLGTMFLTILWGIFCYHIMNGFRHMVWDMGFGFQNDSVLRSARVAAVAAGTLFVAGIAFWWTAPSFISPALLGFFF</sequence>
<dbReference type="PIRSF" id="PIRSF000178">
    <property type="entry name" value="SDH_cyt_b560"/>
    <property type="match status" value="1"/>
</dbReference>
<organism evidence="10">
    <name type="scientific">Hemiarma marina</name>
    <dbReference type="NCBI Taxonomy" id="1848298"/>
    <lineage>
        <taxon>Eukaryota</taxon>
        <taxon>Cryptophyceae</taxon>
        <taxon>Cyathomonadacea</taxon>
        <taxon>Goniomonadaceae</taxon>
    </lineage>
</organism>
<dbReference type="PANTHER" id="PTHR10978">
    <property type="entry name" value="SUCCINATE DEHYDROGENASE CYTOCHROME B560 SUBUNIT"/>
    <property type="match status" value="1"/>
</dbReference>
<dbReference type="GO" id="GO:0046872">
    <property type="term" value="F:metal ion binding"/>
    <property type="evidence" value="ECO:0007669"/>
    <property type="project" value="UniProtKB-KW"/>
</dbReference>